<dbReference type="SUPFAM" id="SSF81296">
    <property type="entry name" value="E set domains"/>
    <property type="match status" value="1"/>
</dbReference>
<dbReference type="SMART" id="SM00642">
    <property type="entry name" value="Aamy"/>
    <property type="match status" value="1"/>
</dbReference>
<dbReference type="PANTHER" id="PTHR43002">
    <property type="entry name" value="GLYCOGEN DEBRANCHING ENZYME"/>
    <property type="match status" value="1"/>
</dbReference>
<dbReference type="Gene3D" id="2.60.40.1180">
    <property type="entry name" value="Golgi alpha-mannosidase II"/>
    <property type="match status" value="1"/>
</dbReference>
<dbReference type="Gene3D" id="3.20.20.80">
    <property type="entry name" value="Glycosidases"/>
    <property type="match status" value="1"/>
</dbReference>
<dbReference type="Gene3D" id="2.60.40.10">
    <property type="entry name" value="Immunoglobulins"/>
    <property type="match status" value="1"/>
</dbReference>
<dbReference type="CDD" id="cd02856">
    <property type="entry name" value="E_set_GDE_Isoamylase_N"/>
    <property type="match status" value="1"/>
</dbReference>
<comment type="caution">
    <text evidence="6">The sequence shown here is derived from an EMBL/GenBank/DDBJ whole genome shotgun (WGS) entry which is preliminary data.</text>
</comment>
<dbReference type="InterPro" id="IPR017853">
    <property type="entry name" value="GH"/>
</dbReference>
<dbReference type="EMBL" id="VLJT01000009">
    <property type="protein sequence ID" value="TWH23625.1"/>
    <property type="molecule type" value="Genomic_DNA"/>
</dbReference>
<dbReference type="InterPro" id="IPR006047">
    <property type="entry name" value="GH13_cat_dom"/>
</dbReference>
<accession>A0A562ENZ8</accession>
<evidence type="ECO:0000256" key="3">
    <source>
        <dbReference type="ARBA" id="ARBA00023295"/>
    </source>
</evidence>
<dbReference type="Proteomes" id="UP000317573">
    <property type="component" value="Unassembled WGS sequence"/>
</dbReference>
<feature type="domain" description="Glycosyl hydrolase family 13 catalytic" evidence="5">
    <location>
        <begin position="241"/>
        <end position="651"/>
    </location>
</feature>
<dbReference type="InterPro" id="IPR004193">
    <property type="entry name" value="Glyco_hydro_13_N"/>
</dbReference>
<evidence type="ECO:0000313" key="7">
    <source>
        <dbReference type="Proteomes" id="UP000317573"/>
    </source>
</evidence>
<evidence type="ECO:0000313" key="6">
    <source>
        <dbReference type="EMBL" id="TWH23625.1"/>
    </source>
</evidence>
<comment type="similarity">
    <text evidence="1">Belongs to the glycosyl hydrolase 13 family.</text>
</comment>
<dbReference type="Pfam" id="PF00128">
    <property type="entry name" value="Alpha-amylase"/>
    <property type="match status" value="2"/>
</dbReference>
<name>A0A562ENZ8_RHORH</name>
<dbReference type="Pfam" id="PF02922">
    <property type="entry name" value="CBM_48"/>
    <property type="match status" value="1"/>
</dbReference>
<keyword evidence="2" id="KW-0378">Hydrolase</keyword>
<feature type="compositionally biased region" description="Acidic residues" evidence="4">
    <location>
        <begin position="156"/>
        <end position="188"/>
    </location>
</feature>
<reference evidence="6 7" key="1">
    <citation type="submission" date="2019-07" db="EMBL/GenBank/DDBJ databases">
        <title>Genome sequencing of lignin-degrading bacterial isolates.</title>
        <authorList>
            <person name="Gladden J."/>
        </authorList>
    </citation>
    <scope>NUCLEOTIDE SEQUENCE [LARGE SCALE GENOMIC DNA]</scope>
    <source>
        <strain evidence="6 7">J45</strain>
    </source>
</reference>
<dbReference type="InterPro" id="IPR011837">
    <property type="entry name" value="Glycogen_debranch_GlgX"/>
</dbReference>
<proteinExistence type="inferred from homology"/>
<dbReference type="AlphaFoldDB" id="A0A562ENZ8"/>
<gene>
    <name evidence="6" type="ORF">L618_001200001720</name>
</gene>
<evidence type="ECO:0000256" key="2">
    <source>
        <dbReference type="ARBA" id="ARBA00022801"/>
    </source>
</evidence>
<organism evidence="6 7">
    <name type="scientific">Rhodococcus rhodochrous J45</name>
    <dbReference type="NCBI Taxonomy" id="935266"/>
    <lineage>
        <taxon>Bacteria</taxon>
        <taxon>Bacillati</taxon>
        <taxon>Actinomycetota</taxon>
        <taxon>Actinomycetes</taxon>
        <taxon>Mycobacteriales</taxon>
        <taxon>Nocardiaceae</taxon>
        <taxon>Rhodococcus</taxon>
    </lineage>
</organism>
<dbReference type="InterPro" id="IPR013783">
    <property type="entry name" value="Ig-like_fold"/>
</dbReference>
<evidence type="ECO:0000256" key="4">
    <source>
        <dbReference type="SAM" id="MobiDB-lite"/>
    </source>
</evidence>
<dbReference type="GO" id="GO:0005980">
    <property type="term" value="P:glycogen catabolic process"/>
    <property type="evidence" value="ECO:0007669"/>
    <property type="project" value="InterPro"/>
</dbReference>
<evidence type="ECO:0000256" key="1">
    <source>
        <dbReference type="ARBA" id="ARBA00008061"/>
    </source>
</evidence>
<dbReference type="InterPro" id="IPR014756">
    <property type="entry name" value="Ig_E-set"/>
</dbReference>
<sequence length="785" mass="87049">MTRSPGAGTAGRLLLAGMETTEASASDEMPEPLEVWPGSPYPLGATYDGAGTNFALFSEIAEKVELCLISRDGTETRIPLEEVDGYVWHAYLPTVSPGQRYGYRVHGPFDPENGHRCDPSKLLLDPYGKAFDGSFDGDPSLFSYPLPGAEPVAESASDESTDDTEDIDTEDTEDTDTGDAVSTDDAEPEAIATGQTSDAAAELPGLDSLGHTMTTVVINPFFDWATDRHPRRPYNETVIYEAHVKGMTATHPDVPEHMRGTYAGLAHPAIIDHLLDLGVTAIELMPVHQFMHDQVLLDQGLRNYWGYNTFGFFAPHAEYSSSTKPSAVVAEFKAMVRAFHEAGIEVILDVVYNHTAEGNHLGPTICFRGIDNAAYYRLVDDDKAYYMDYTGTGNSLNARHPHTLQLIMDSLRYWVTEMHVDGFRFDLASTLARELHDVDRLSAFFDLVQQDPVVSQVKLIAEPWDIGEGGYQVGNFPGQWTEWNGKYRDTVRDYWRGEPATLGEFASRLTGSSDLYEDTGRRPGASVNFVTAHDGFTLADLVSYNEKHNDANGEGNRDGESHNRSWNCGVEGPTDDPEVLALRGRQQRNMLATLILSQGTPMLAHGDEFGRTQQGNNNVYCQDNELSWVDWSLAESNADLVAFTRNVIALRTDHPVFRRRRFFEGRPIRSGDQSRDIAWLTPAGDEMMPEDWDSGFGKSLAVFLNGEGIPEPDQRGQRVVDDSFLMCFNAHHEPIEFVTPDGPHAEEWTVALDTDVPDGLREETVVAGKPVRVQARSVLVLRKTR</sequence>
<dbReference type="InterPro" id="IPR013780">
    <property type="entry name" value="Glyco_hydro_b"/>
</dbReference>
<dbReference type="NCBIfam" id="TIGR02100">
    <property type="entry name" value="glgX_debranch"/>
    <property type="match status" value="1"/>
</dbReference>
<protein>
    <submittedName>
        <fullName evidence="6">Glycogen operon protein</fullName>
    </submittedName>
</protein>
<dbReference type="CDD" id="cd11326">
    <property type="entry name" value="AmyAc_Glg_debranch"/>
    <property type="match status" value="1"/>
</dbReference>
<dbReference type="InterPro" id="IPR044505">
    <property type="entry name" value="GlgX_Isoamylase_N_E_set"/>
</dbReference>
<evidence type="ECO:0000259" key="5">
    <source>
        <dbReference type="SMART" id="SM00642"/>
    </source>
</evidence>
<keyword evidence="3" id="KW-0326">Glycosidase</keyword>
<dbReference type="SUPFAM" id="SSF51445">
    <property type="entry name" value="(Trans)glycosidases"/>
    <property type="match status" value="1"/>
</dbReference>
<dbReference type="GO" id="GO:0004135">
    <property type="term" value="F:amylo-alpha-1,6-glucosidase activity"/>
    <property type="evidence" value="ECO:0007669"/>
    <property type="project" value="InterPro"/>
</dbReference>
<feature type="region of interest" description="Disordered" evidence="4">
    <location>
        <begin position="142"/>
        <end position="206"/>
    </location>
</feature>
<dbReference type="SUPFAM" id="SSF51011">
    <property type="entry name" value="Glycosyl hydrolase domain"/>
    <property type="match status" value="1"/>
</dbReference>